<dbReference type="RefSeq" id="XP_047764750.1">
    <property type="nucleotide sequence ID" value="XM_047909199.1"/>
</dbReference>
<evidence type="ECO:0000313" key="2">
    <source>
        <dbReference type="Proteomes" id="UP000756132"/>
    </source>
</evidence>
<reference evidence="1" key="2">
    <citation type="journal article" date="2022" name="Microb. Genom.">
        <title>A chromosome-scale genome assembly of the tomato pathogen Cladosporium fulvum reveals a compartmentalized genome architecture and the presence of a dispensable chromosome.</title>
        <authorList>
            <person name="Zaccaron A.Z."/>
            <person name="Chen L.H."/>
            <person name="Samaras A."/>
            <person name="Stergiopoulos I."/>
        </authorList>
    </citation>
    <scope>NUCLEOTIDE SEQUENCE</scope>
    <source>
        <strain evidence="1">Race5_Kim</strain>
    </source>
</reference>
<accession>A0A9Q8PD67</accession>
<dbReference type="KEGG" id="ffu:CLAFUR5_10051"/>
<organism evidence="1 2">
    <name type="scientific">Passalora fulva</name>
    <name type="common">Tomato leaf mold</name>
    <name type="synonym">Cladosporium fulvum</name>
    <dbReference type="NCBI Taxonomy" id="5499"/>
    <lineage>
        <taxon>Eukaryota</taxon>
        <taxon>Fungi</taxon>
        <taxon>Dikarya</taxon>
        <taxon>Ascomycota</taxon>
        <taxon>Pezizomycotina</taxon>
        <taxon>Dothideomycetes</taxon>
        <taxon>Dothideomycetidae</taxon>
        <taxon>Mycosphaerellales</taxon>
        <taxon>Mycosphaerellaceae</taxon>
        <taxon>Fulvia</taxon>
    </lineage>
</organism>
<proteinExistence type="predicted"/>
<protein>
    <submittedName>
        <fullName evidence="1">Uncharacterized protein</fullName>
    </submittedName>
</protein>
<dbReference type="EMBL" id="CP090169">
    <property type="protein sequence ID" value="UJO20384.1"/>
    <property type="molecule type" value="Genomic_DNA"/>
</dbReference>
<sequence length="83" mass="9447">MSYVSNVHFDRKERAWFEYHYSHSSSVVYSYGLKSLDGKDASEGKQIVAAVLEEEEQRRLITGIGLAKIADIGYVELYSVVKK</sequence>
<dbReference type="GeneID" id="71989929"/>
<dbReference type="AlphaFoldDB" id="A0A9Q8PD67"/>
<name>A0A9Q8PD67_PASFU</name>
<evidence type="ECO:0000313" key="1">
    <source>
        <dbReference type="EMBL" id="UJO20384.1"/>
    </source>
</evidence>
<gene>
    <name evidence="1" type="ORF">CLAFUR5_10051</name>
</gene>
<dbReference type="Proteomes" id="UP000756132">
    <property type="component" value="Chromosome 7"/>
</dbReference>
<keyword evidence="2" id="KW-1185">Reference proteome</keyword>
<reference evidence="1" key="1">
    <citation type="submission" date="2021-12" db="EMBL/GenBank/DDBJ databases">
        <authorList>
            <person name="Zaccaron A."/>
            <person name="Stergiopoulos I."/>
        </authorList>
    </citation>
    <scope>NUCLEOTIDE SEQUENCE</scope>
    <source>
        <strain evidence="1">Race5_Kim</strain>
    </source>
</reference>